<name>A0A2P1P7S3_9RICK</name>
<dbReference type="OrthoDB" id="9814448at2"/>
<dbReference type="RefSeq" id="WP_106874186.1">
    <property type="nucleotide sequence ID" value="NZ_CP027845.1"/>
</dbReference>
<dbReference type="InterPro" id="IPR011990">
    <property type="entry name" value="TPR-like_helical_dom_sf"/>
</dbReference>
<proteinExistence type="predicted"/>
<reference evidence="1 2" key="1">
    <citation type="submission" date="2018-03" db="EMBL/GenBank/DDBJ databases">
        <title>A gene transfer event suggests a long-term partnership between eustigmatophyte algae and a novel lineage of endosymbiotic bacteria.</title>
        <authorList>
            <person name="Yurchenko T."/>
            <person name="Sevcikova T."/>
            <person name="Pribyl P."/>
            <person name="El Karkouri K."/>
            <person name="Klimes V."/>
            <person name="Amaral R."/>
            <person name="Zbrankova V."/>
            <person name="Kim E."/>
            <person name="Raoult D."/>
            <person name="Santos L.M.A."/>
            <person name="Elias M."/>
        </authorList>
    </citation>
    <scope>NUCLEOTIDE SEQUENCE [LARGE SCALE GENOMIC DNA]</scope>
    <source>
        <strain evidence="1">CCALA 838</strain>
    </source>
</reference>
<organism evidence="1 2">
    <name type="scientific">Candidatus Phycorickettsia trachydisci</name>
    <dbReference type="NCBI Taxonomy" id="2115978"/>
    <lineage>
        <taxon>Bacteria</taxon>
        <taxon>Pseudomonadati</taxon>
        <taxon>Pseudomonadota</taxon>
        <taxon>Alphaproteobacteria</taxon>
        <taxon>Rickettsiales</taxon>
        <taxon>Rickettsiaceae</taxon>
        <taxon>Candidatus Phycorickettsia</taxon>
    </lineage>
</organism>
<gene>
    <name evidence="1" type="ORF">phytr_3670</name>
</gene>
<accession>A0A2P1P7S3</accession>
<keyword evidence="2" id="KW-1185">Reference proteome</keyword>
<dbReference type="AlphaFoldDB" id="A0A2P1P7S3"/>
<dbReference type="Proteomes" id="UP000241762">
    <property type="component" value="Chromosome"/>
</dbReference>
<protein>
    <submittedName>
        <fullName evidence="1">Uncharacterized protein</fullName>
    </submittedName>
</protein>
<dbReference type="KEGG" id="ptc:phytr_3670"/>
<evidence type="ECO:0000313" key="1">
    <source>
        <dbReference type="EMBL" id="AVP87318.1"/>
    </source>
</evidence>
<dbReference type="SUPFAM" id="SSF48452">
    <property type="entry name" value="TPR-like"/>
    <property type="match status" value="1"/>
</dbReference>
<sequence length="321" mass="36936">MTKENKVAKQASITLERSYKMRANQSYNDGCDALDNQDFNKAIDSFSNAIEQYIKISDFNKGNLAKDYIKACTNLAVCFVMQGNLDEVLHVIKEVEKNGLKLEYDHEVILSKALYNLGLTQAPDEATESFQKAKDWDPTNVEATYKLGLLFMRQGTEDKYLAAKKEFQEVIDNKNCPKENLDLQLNSFCQLIECEIRLREDSSNTLNSAWQFISDNAQEFLSNKDTESQKTYNSLIVYMYSRTTESILNQGQHIKEIQKFTYNIDLMALNPDIQEAVFQFWHDKGQSLVCSESENGDKDRGEEILEFVRLSGYDIPLFEED</sequence>
<dbReference type="Gene3D" id="1.25.40.10">
    <property type="entry name" value="Tetratricopeptide repeat domain"/>
    <property type="match status" value="2"/>
</dbReference>
<evidence type="ECO:0000313" key="2">
    <source>
        <dbReference type="Proteomes" id="UP000241762"/>
    </source>
</evidence>
<dbReference type="EMBL" id="CP027845">
    <property type="protein sequence ID" value="AVP87318.1"/>
    <property type="molecule type" value="Genomic_DNA"/>
</dbReference>